<dbReference type="KEGG" id="aad:TC41_1517"/>
<dbReference type="Pfam" id="PF01557">
    <property type="entry name" value="FAA_hydrolase"/>
    <property type="match status" value="1"/>
</dbReference>
<evidence type="ECO:0000256" key="1">
    <source>
        <dbReference type="ARBA" id="ARBA00023239"/>
    </source>
</evidence>
<dbReference type="InterPro" id="IPR050772">
    <property type="entry name" value="Hydratase-Decarb/MhpD_sf"/>
</dbReference>
<organism evidence="3 4">
    <name type="scientific">Alicyclobacillus acidocaldarius (strain Tc-4-1)</name>
    <name type="common">Bacillus acidocaldarius</name>
    <dbReference type="NCBI Taxonomy" id="1048834"/>
    <lineage>
        <taxon>Bacteria</taxon>
        <taxon>Bacillati</taxon>
        <taxon>Bacillota</taxon>
        <taxon>Bacilli</taxon>
        <taxon>Bacillales</taxon>
        <taxon>Alicyclobacillaceae</taxon>
        <taxon>Alicyclobacillus</taxon>
    </lineage>
</organism>
<evidence type="ECO:0000259" key="2">
    <source>
        <dbReference type="Pfam" id="PF01557"/>
    </source>
</evidence>
<dbReference type="HOGENOM" id="CLU_060136_4_0_9"/>
<dbReference type="PANTHER" id="PTHR30143:SF0">
    <property type="entry name" value="2-KETO-4-PENTENOATE HYDRATASE"/>
    <property type="match status" value="1"/>
</dbReference>
<feature type="domain" description="Fumarylacetoacetase-like C-terminal" evidence="2">
    <location>
        <begin position="79"/>
        <end position="257"/>
    </location>
</feature>
<protein>
    <submittedName>
        <fullName evidence="3">2-oxopent-4-enoate hydratase</fullName>
    </submittedName>
</protein>
<dbReference type="STRING" id="1048834.TC41_1517"/>
<dbReference type="InterPro" id="IPR011234">
    <property type="entry name" value="Fumarylacetoacetase-like_C"/>
</dbReference>
<dbReference type="PANTHER" id="PTHR30143">
    <property type="entry name" value="ACID HYDRATASE"/>
    <property type="match status" value="1"/>
</dbReference>
<sequence>MDEMSERLESLAEALWRAEREQSPIPPLTDEHPDLSVQDAYHIQLLNVKRRVASGDRVVGHKIGLTSKPMQLQLGVDQPDFGHLFHSMWFESGSAVDFPLIQPKVEPEIAFILAEDLVGPGVDLHRVLAATRAVVPAIEVIDSRIADWRIRLVDTVADNASAGCFVLGNLPTAIAGVDLETVGGVLKLNGEVAQTGAGAAVMGHPAKAVAWLANTLTELGTPLRAGHVVLSGAVSAAVPIRPGDRVQLSFGPLGSVEFVWAKGEGSD</sequence>
<accession>F8IJC9</accession>
<gene>
    <name evidence="3" type="primary">mhpD</name>
    <name evidence="3" type="ordered locus">TC41_1517</name>
</gene>
<dbReference type="eggNOG" id="COG3971">
    <property type="taxonomic scope" value="Bacteria"/>
</dbReference>
<dbReference type="PATRIC" id="fig|1048834.4.peg.1440"/>
<name>F8IJC9_ALIAT</name>
<proteinExistence type="predicted"/>
<reference evidence="3 4" key="1">
    <citation type="journal article" date="2011" name="J. Bacteriol.">
        <title>Complete Genome Sequence of Alicyclobacillus acidocaldarius Strain Tc-4-1.</title>
        <authorList>
            <person name="Chen Y."/>
            <person name="He Y."/>
            <person name="Zhang B."/>
            <person name="Yang J."/>
            <person name="Li W."/>
            <person name="Dong Z."/>
            <person name="Hu S."/>
        </authorList>
    </citation>
    <scope>NUCLEOTIDE SEQUENCE [LARGE SCALE GENOMIC DNA]</scope>
    <source>
        <strain evidence="3 4">Tc-4-1</strain>
    </source>
</reference>
<keyword evidence="1" id="KW-0456">Lyase</keyword>
<dbReference type="Gene3D" id="3.90.850.10">
    <property type="entry name" value="Fumarylacetoacetase-like, C-terminal domain"/>
    <property type="match status" value="1"/>
</dbReference>
<dbReference type="GO" id="GO:0008684">
    <property type="term" value="F:2-oxopent-4-enoate hydratase activity"/>
    <property type="evidence" value="ECO:0007669"/>
    <property type="project" value="TreeGrafter"/>
</dbReference>
<evidence type="ECO:0000313" key="4">
    <source>
        <dbReference type="Proteomes" id="UP000000292"/>
    </source>
</evidence>
<dbReference type="EMBL" id="CP002902">
    <property type="protein sequence ID" value="AEJ43449.1"/>
    <property type="molecule type" value="Genomic_DNA"/>
</dbReference>
<dbReference type="GO" id="GO:0005737">
    <property type="term" value="C:cytoplasm"/>
    <property type="evidence" value="ECO:0007669"/>
    <property type="project" value="TreeGrafter"/>
</dbReference>
<dbReference type="SUPFAM" id="SSF56529">
    <property type="entry name" value="FAH"/>
    <property type="match status" value="1"/>
</dbReference>
<dbReference type="AlphaFoldDB" id="F8IJC9"/>
<evidence type="ECO:0000313" key="3">
    <source>
        <dbReference type="EMBL" id="AEJ43449.1"/>
    </source>
</evidence>
<reference evidence="4" key="2">
    <citation type="submission" date="2011-06" db="EMBL/GenBank/DDBJ databases">
        <title>The complete genome sequence of Alicyclobacillus acidocaldarius sp. Tc-4-1.</title>
        <authorList>
            <person name="Chen Y."/>
            <person name="He Y."/>
            <person name="Dong Z."/>
            <person name="Hu S."/>
        </authorList>
    </citation>
    <scope>NUCLEOTIDE SEQUENCE [LARGE SCALE GENOMIC DNA]</scope>
    <source>
        <strain evidence="4">Tc-4-1</strain>
    </source>
</reference>
<dbReference type="InterPro" id="IPR036663">
    <property type="entry name" value="Fumarylacetoacetase_C_sf"/>
</dbReference>
<dbReference type="Proteomes" id="UP000000292">
    <property type="component" value="Chromosome"/>
</dbReference>